<reference evidence="1" key="1">
    <citation type="submission" date="2020-11" db="EMBL/GenBank/DDBJ databases">
        <authorList>
            <person name="Tran Van P."/>
        </authorList>
    </citation>
    <scope>NUCLEOTIDE SEQUENCE</scope>
</reference>
<organism evidence="1">
    <name type="scientific">Timema poppense</name>
    <name type="common">Walking stick</name>
    <dbReference type="NCBI Taxonomy" id="170557"/>
    <lineage>
        <taxon>Eukaryota</taxon>
        <taxon>Metazoa</taxon>
        <taxon>Ecdysozoa</taxon>
        <taxon>Arthropoda</taxon>
        <taxon>Hexapoda</taxon>
        <taxon>Insecta</taxon>
        <taxon>Pterygota</taxon>
        <taxon>Neoptera</taxon>
        <taxon>Polyneoptera</taxon>
        <taxon>Phasmatodea</taxon>
        <taxon>Timematodea</taxon>
        <taxon>Timematoidea</taxon>
        <taxon>Timematidae</taxon>
        <taxon>Timema</taxon>
    </lineage>
</organism>
<protein>
    <submittedName>
        <fullName evidence="1">Uncharacterized protein</fullName>
    </submittedName>
</protein>
<proteinExistence type="predicted"/>
<name>A0A7R9D6T0_TIMPO</name>
<evidence type="ECO:0000313" key="1">
    <source>
        <dbReference type="EMBL" id="CAD7409178.1"/>
    </source>
</evidence>
<sequence length="74" mass="8481">MFNHNIALCGRNYVMEAQRTQEICNTTTTRPRREKVILILPLCCVQCAVRHKNTSRSFCLFEMIVADGPVILLV</sequence>
<dbReference type="AlphaFoldDB" id="A0A7R9D6T0"/>
<dbReference type="EMBL" id="OD004031">
    <property type="protein sequence ID" value="CAD7409178.1"/>
    <property type="molecule type" value="Genomic_DNA"/>
</dbReference>
<gene>
    <name evidence="1" type="ORF">TPSB3V08_LOCUS6696</name>
</gene>
<accession>A0A7R9D6T0</accession>